<dbReference type="InterPro" id="IPR027417">
    <property type="entry name" value="P-loop_NTPase"/>
</dbReference>
<dbReference type="GO" id="GO:0004386">
    <property type="term" value="F:helicase activity"/>
    <property type="evidence" value="ECO:0007669"/>
    <property type="project" value="UniProtKB-KW"/>
</dbReference>
<evidence type="ECO:0000259" key="6">
    <source>
        <dbReference type="Pfam" id="PF00580"/>
    </source>
</evidence>
<dbReference type="Pfam" id="PF00580">
    <property type="entry name" value="UvrD-helicase"/>
    <property type="match status" value="1"/>
</dbReference>
<evidence type="ECO:0000256" key="2">
    <source>
        <dbReference type="ARBA" id="ARBA00022801"/>
    </source>
</evidence>
<feature type="compositionally biased region" description="Polar residues" evidence="5">
    <location>
        <begin position="517"/>
        <end position="528"/>
    </location>
</feature>
<feature type="region of interest" description="Disordered" evidence="5">
    <location>
        <begin position="495"/>
        <end position="528"/>
    </location>
</feature>
<dbReference type="AlphaFoldDB" id="A0A3N4JXV8"/>
<feature type="region of interest" description="Disordered" evidence="5">
    <location>
        <begin position="406"/>
        <end position="425"/>
    </location>
</feature>
<evidence type="ECO:0000256" key="4">
    <source>
        <dbReference type="ARBA" id="ARBA00022840"/>
    </source>
</evidence>
<evidence type="ECO:0000256" key="1">
    <source>
        <dbReference type="ARBA" id="ARBA00022741"/>
    </source>
</evidence>
<dbReference type="SUPFAM" id="SSF52540">
    <property type="entry name" value="P-loop containing nucleoside triphosphate hydrolases"/>
    <property type="match status" value="1"/>
</dbReference>
<proteinExistence type="predicted"/>
<evidence type="ECO:0000256" key="3">
    <source>
        <dbReference type="ARBA" id="ARBA00022806"/>
    </source>
</evidence>
<dbReference type="PANTHER" id="PTHR21529:SF4">
    <property type="entry name" value="TPR AND ANKYRIN REPEAT-CONTAINING PROTEIN 1"/>
    <property type="match status" value="1"/>
</dbReference>
<keyword evidence="3" id="KW-0347">Helicase</keyword>
<feature type="compositionally biased region" description="Basic and acidic residues" evidence="5">
    <location>
        <begin position="503"/>
        <end position="513"/>
    </location>
</feature>
<dbReference type="InterPro" id="IPR039904">
    <property type="entry name" value="TRANK1"/>
</dbReference>
<dbReference type="PANTHER" id="PTHR21529">
    <property type="entry name" value="MAMMARY TURMOR VIRUS RECEPTOR HOMOLOG 1, 2 MTVR1, 2"/>
    <property type="match status" value="1"/>
</dbReference>
<name>A0A3N4JXV8_9PEZI</name>
<keyword evidence="1" id="KW-0547">Nucleotide-binding</keyword>
<dbReference type="EMBL" id="ML120372">
    <property type="protein sequence ID" value="RPB01662.1"/>
    <property type="molecule type" value="Genomic_DNA"/>
</dbReference>
<keyword evidence="4" id="KW-0067">ATP-binding</keyword>
<protein>
    <recommendedName>
        <fullName evidence="6">UvrD-like helicase ATP-binding domain-containing protein</fullName>
    </recommendedName>
</protein>
<accession>A0A3N4JXV8</accession>
<dbReference type="InterPro" id="IPR014016">
    <property type="entry name" value="UvrD-like_ATP-bd"/>
</dbReference>
<dbReference type="Gene3D" id="3.40.50.300">
    <property type="entry name" value="P-loop containing nucleotide triphosphate hydrolases"/>
    <property type="match status" value="1"/>
</dbReference>
<dbReference type="GO" id="GO:0016787">
    <property type="term" value="F:hydrolase activity"/>
    <property type="evidence" value="ECO:0007669"/>
    <property type="project" value="UniProtKB-KW"/>
</dbReference>
<keyword evidence="8" id="KW-1185">Reference proteome</keyword>
<dbReference type="GO" id="GO:0005524">
    <property type="term" value="F:ATP binding"/>
    <property type="evidence" value="ECO:0007669"/>
    <property type="project" value="UniProtKB-KW"/>
</dbReference>
<organism evidence="7 8">
    <name type="scientific">Choiromyces venosus 120613-1</name>
    <dbReference type="NCBI Taxonomy" id="1336337"/>
    <lineage>
        <taxon>Eukaryota</taxon>
        <taxon>Fungi</taxon>
        <taxon>Dikarya</taxon>
        <taxon>Ascomycota</taxon>
        <taxon>Pezizomycotina</taxon>
        <taxon>Pezizomycetes</taxon>
        <taxon>Pezizales</taxon>
        <taxon>Tuberaceae</taxon>
        <taxon>Choiromyces</taxon>
    </lineage>
</organism>
<evidence type="ECO:0000256" key="5">
    <source>
        <dbReference type="SAM" id="MobiDB-lite"/>
    </source>
</evidence>
<dbReference type="STRING" id="1336337.A0A3N4JXV8"/>
<dbReference type="OrthoDB" id="3156807at2759"/>
<feature type="domain" description="UvrD-like helicase ATP-binding" evidence="6">
    <location>
        <begin position="30"/>
        <end position="317"/>
    </location>
</feature>
<keyword evidence="2" id="KW-0378">Hydrolase</keyword>
<evidence type="ECO:0000313" key="7">
    <source>
        <dbReference type="EMBL" id="RPB01662.1"/>
    </source>
</evidence>
<sequence length="559" mass="64462">LVKFYSLTATVLDRVAVPDRKVVVPVVISREEAEVVNHFKGATFILGRNGTGKTTCLVYKLVGRYISCKEKGELLRQVLLTRSERLVEKLRDNTDGLIKTKMGKLGEKVPHQANYSFPENTRKPLLSLTDDDFPLVCTFDYLLRLIENSIREQENRRRYIKIDSSKFTQVIDFARFKLEYWEHLSPQLKRGIPVDLVFLEIMGVIKGLIFATKNFEPLSREEYLGVRWRMTPYFATEGERDAVFDIYEWYERAKKERGDIDQADRIIEVMRALEAFKSSEILEDKIFERNIRKMLDEIYVDEVQDQRTSDIGMLLRLVGFPRGIHLEDSTLSTRELKPELLPLSHNFRSHKRILRVASLVMELLYKGFPDLVDRLPPEIGDIPGPQPTLYVGTNIMDILKFEQGMENPPKSDAEHGNSNEFGGSRVILVRDEETRDRLRSELGKSSLVLTILQSKGMEFDDVLLYDFLSTSPYNHKLDMLEELLKWRHRTTAYGKYRSGHGGGTRDGEEHKYELSSGLASGRNSSTYDRSNAEWRKDNIVLCSELKVTDSGQPFVLDLT</sequence>
<feature type="non-terminal residue" evidence="7">
    <location>
        <position position="1"/>
    </location>
</feature>
<evidence type="ECO:0000313" key="8">
    <source>
        <dbReference type="Proteomes" id="UP000276215"/>
    </source>
</evidence>
<reference evidence="7 8" key="1">
    <citation type="journal article" date="2018" name="Nat. Ecol. Evol.">
        <title>Pezizomycetes genomes reveal the molecular basis of ectomycorrhizal truffle lifestyle.</title>
        <authorList>
            <person name="Murat C."/>
            <person name="Payen T."/>
            <person name="Noel B."/>
            <person name="Kuo A."/>
            <person name="Morin E."/>
            <person name="Chen J."/>
            <person name="Kohler A."/>
            <person name="Krizsan K."/>
            <person name="Balestrini R."/>
            <person name="Da Silva C."/>
            <person name="Montanini B."/>
            <person name="Hainaut M."/>
            <person name="Levati E."/>
            <person name="Barry K.W."/>
            <person name="Belfiori B."/>
            <person name="Cichocki N."/>
            <person name="Clum A."/>
            <person name="Dockter R.B."/>
            <person name="Fauchery L."/>
            <person name="Guy J."/>
            <person name="Iotti M."/>
            <person name="Le Tacon F."/>
            <person name="Lindquist E.A."/>
            <person name="Lipzen A."/>
            <person name="Malagnac F."/>
            <person name="Mello A."/>
            <person name="Molinier V."/>
            <person name="Miyauchi S."/>
            <person name="Poulain J."/>
            <person name="Riccioni C."/>
            <person name="Rubini A."/>
            <person name="Sitrit Y."/>
            <person name="Splivallo R."/>
            <person name="Traeger S."/>
            <person name="Wang M."/>
            <person name="Zifcakova L."/>
            <person name="Wipf D."/>
            <person name="Zambonelli A."/>
            <person name="Paolocci F."/>
            <person name="Nowrousian M."/>
            <person name="Ottonello S."/>
            <person name="Baldrian P."/>
            <person name="Spatafora J.W."/>
            <person name="Henrissat B."/>
            <person name="Nagy L.G."/>
            <person name="Aury J.M."/>
            <person name="Wincker P."/>
            <person name="Grigoriev I.V."/>
            <person name="Bonfante P."/>
            <person name="Martin F.M."/>
        </authorList>
    </citation>
    <scope>NUCLEOTIDE SEQUENCE [LARGE SCALE GENOMIC DNA]</scope>
    <source>
        <strain evidence="7 8">120613-1</strain>
    </source>
</reference>
<gene>
    <name evidence="7" type="ORF">L873DRAFT_1803493</name>
</gene>
<dbReference type="Proteomes" id="UP000276215">
    <property type="component" value="Unassembled WGS sequence"/>
</dbReference>